<evidence type="ECO:0000313" key="1">
    <source>
        <dbReference type="EMBL" id="MCO1334750.1"/>
    </source>
</evidence>
<dbReference type="RefSeq" id="WP_252466370.1">
    <property type="nucleotide sequence ID" value="NZ_JALBWM010000037.1"/>
</dbReference>
<organism evidence="1 2">
    <name type="scientific">Microbulbifer okhotskensis</name>
    <dbReference type="NCBI Taxonomy" id="2926617"/>
    <lineage>
        <taxon>Bacteria</taxon>
        <taxon>Pseudomonadati</taxon>
        <taxon>Pseudomonadota</taxon>
        <taxon>Gammaproteobacteria</taxon>
        <taxon>Cellvibrionales</taxon>
        <taxon>Microbulbiferaceae</taxon>
        <taxon>Microbulbifer</taxon>
    </lineage>
</organism>
<dbReference type="EMBL" id="JALBWM010000037">
    <property type="protein sequence ID" value="MCO1334750.1"/>
    <property type="molecule type" value="Genomic_DNA"/>
</dbReference>
<proteinExistence type="predicted"/>
<name>A0A9X2ENA5_9GAMM</name>
<comment type="caution">
    <text evidence="1">The sequence shown here is derived from an EMBL/GenBank/DDBJ whole genome shotgun (WGS) entry which is preliminary data.</text>
</comment>
<accession>A0A9X2ENA5</accession>
<dbReference type="AlphaFoldDB" id="A0A9X2ENA5"/>
<dbReference type="Proteomes" id="UP001139028">
    <property type="component" value="Unassembled WGS sequence"/>
</dbReference>
<sequence>MFIKELWADNGGEPERLLSSLRHYLDKFSLLPELVYVVSAGEANVLQERPVVEFIADLEEAGHDIHFVGSACASFHAAVLSYSKTAKDDALVLNLELGKERQQECLDSLGVGTKLDQDGLDVFVGVSASWLCRDYSDTHLCQISSCDILSQAPSLSGAPDLVKNIKQMVSAFKSRETRIVSFDIQSKWAKGLLKGFSAEEKILWLPSIEENGWHYLSIKPLMEIVNYYLKQERTDLWLLTLGGGGRVGCLKIDCPSPSYPGLLSRLVNVETLSLEDAYVDFNSAQLMADTLDQDHLPHIREALRYPKSIYRGRHNQVFDWVLNTVSWRALLDGQGARHG</sequence>
<protein>
    <submittedName>
        <fullName evidence="1">Uncharacterized protein</fullName>
    </submittedName>
</protein>
<evidence type="ECO:0000313" key="2">
    <source>
        <dbReference type="Proteomes" id="UP001139028"/>
    </source>
</evidence>
<reference evidence="1" key="1">
    <citation type="journal article" date="2022" name="Arch. Microbiol.">
        <title>Microbulbifer okhotskensis sp. nov., isolated from a deep bottom sediment of the Okhotsk Sea.</title>
        <authorList>
            <person name="Romanenko L."/>
            <person name="Kurilenko V."/>
            <person name="Otstavnykh N."/>
            <person name="Velansky P."/>
            <person name="Isaeva M."/>
            <person name="Mikhailov V."/>
        </authorList>
    </citation>
    <scope>NUCLEOTIDE SEQUENCE</scope>
    <source>
        <strain evidence="1">OS29</strain>
    </source>
</reference>
<gene>
    <name evidence="1" type="ORF">MO867_10405</name>
</gene>
<keyword evidence="2" id="KW-1185">Reference proteome</keyword>